<feature type="non-terminal residue" evidence="4">
    <location>
        <position position="437"/>
    </location>
</feature>
<dbReference type="Pfam" id="PF14498">
    <property type="entry name" value="Glyco_hyd_65N_2"/>
    <property type="match status" value="1"/>
</dbReference>
<dbReference type="AlphaFoldDB" id="A0A8T9CET1"/>
<dbReference type="PANTHER" id="PTHR31084:SF3">
    <property type="entry name" value="ALPHA-FUCOSIDASE A"/>
    <property type="match status" value="1"/>
</dbReference>
<protein>
    <submittedName>
        <fullName evidence="4">Putative alpha-fucosidase A</fullName>
    </submittedName>
</protein>
<dbReference type="OrthoDB" id="2848340at2759"/>
<dbReference type="InterPro" id="IPR027414">
    <property type="entry name" value="GH95_N_dom"/>
</dbReference>
<dbReference type="Proteomes" id="UP000469558">
    <property type="component" value="Unassembled WGS sequence"/>
</dbReference>
<comment type="caution">
    <text evidence="4">The sequence shown here is derived from an EMBL/GenBank/DDBJ whole genome shotgun (WGS) entry which is preliminary data.</text>
</comment>
<dbReference type="InterPro" id="IPR008928">
    <property type="entry name" value="6-hairpin_glycosidase_sf"/>
</dbReference>
<organism evidence="4 5">
    <name type="scientific">Lachnellula suecica</name>
    <dbReference type="NCBI Taxonomy" id="602035"/>
    <lineage>
        <taxon>Eukaryota</taxon>
        <taxon>Fungi</taxon>
        <taxon>Dikarya</taxon>
        <taxon>Ascomycota</taxon>
        <taxon>Pezizomycotina</taxon>
        <taxon>Leotiomycetes</taxon>
        <taxon>Helotiales</taxon>
        <taxon>Lachnaceae</taxon>
        <taxon>Lachnellula</taxon>
    </lineage>
</organism>
<evidence type="ECO:0000256" key="1">
    <source>
        <dbReference type="SAM" id="SignalP"/>
    </source>
</evidence>
<feature type="signal peptide" evidence="1">
    <location>
        <begin position="1"/>
        <end position="21"/>
    </location>
</feature>
<feature type="domain" description="Glycosyl hydrolase family 95 N-terminal" evidence="2">
    <location>
        <begin position="24"/>
        <end position="272"/>
    </location>
</feature>
<dbReference type="EMBL" id="QGMK01000120">
    <property type="protein sequence ID" value="TVY84088.1"/>
    <property type="molecule type" value="Genomic_DNA"/>
</dbReference>
<dbReference type="GO" id="GO:0005975">
    <property type="term" value="P:carbohydrate metabolic process"/>
    <property type="evidence" value="ECO:0007669"/>
    <property type="project" value="InterPro"/>
</dbReference>
<evidence type="ECO:0000313" key="4">
    <source>
        <dbReference type="EMBL" id="TVY84088.1"/>
    </source>
</evidence>
<evidence type="ECO:0000259" key="3">
    <source>
        <dbReference type="Pfam" id="PF22124"/>
    </source>
</evidence>
<reference evidence="4 5" key="1">
    <citation type="submission" date="2018-05" db="EMBL/GenBank/DDBJ databases">
        <title>Genome sequencing and assembly of the regulated plant pathogen Lachnellula willkommii and related sister species for the development of diagnostic species identification markers.</title>
        <authorList>
            <person name="Giroux E."/>
            <person name="Bilodeau G."/>
        </authorList>
    </citation>
    <scope>NUCLEOTIDE SEQUENCE [LARGE SCALE GENOMIC DNA]</scope>
    <source>
        <strain evidence="4 5">CBS 268.59</strain>
    </source>
</reference>
<dbReference type="GO" id="GO:0004560">
    <property type="term" value="F:alpha-L-fucosidase activity"/>
    <property type="evidence" value="ECO:0007669"/>
    <property type="project" value="TreeGrafter"/>
</dbReference>
<dbReference type="Gene3D" id="2.70.98.50">
    <property type="entry name" value="putative glycoside hydrolase family protein from bacillus halodurans"/>
    <property type="match status" value="1"/>
</dbReference>
<dbReference type="SUPFAM" id="SSF48208">
    <property type="entry name" value="Six-hairpin glycosidases"/>
    <property type="match status" value="1"/>
</dbReference>
<feature type="chain" id="PRO_5035826794" evidence="1">
    <location>
        <begin position="22"/>
        <end position="437"/>
    </location>
</feature>
<keyword evidence="5" id="KW-1185">Reference proteome</keyword>
<sequence>MRFSSFFPFCFISLSAPFVEAVSLWSSTPATFSDIIRQAYPIGNGRLGAMPFGDPGTEKVVLNIDSLWSGGPFENSSYTGGNPDSDKSQYLPGIREWIFQNGTGNISQLLGSSDNYGSYQVFGNLSVAIDGITSSTKYNISLDLSTGIHSTTYTTNNGTTYSTTVYCTYPDQVCVYDITSSSTLPEIRISFDNQQTDPSLFNTTCGDSHVRLTGVTQLGPPTGMKYDGIARLFGNTAKPYCSNTTSGTLVVPSTPGNRKLSLVIGAGTNYDQKAGNTASNFSFQGADPGPYVESVTNAASKKSEKDLRSAHLADYGNLWGQFSLDLPDTAGSSSLETSVILARYNASSPGDPFLESLLFQLGRHLFISSSRPNSLPPNLAGRWSETVGAAWSGDYHANINIQMNHWGVDATGLGALQSPLWDYMEDTWVPRGTETAK</sequence>
<feature type="domain" description="Glycosyl hydrolase family 95 catalytic" evidence="3">
    <location>
        <begin position="305"/>
        <end position="437"/>
    </location>
</feature>
<keyword evidence="1" id="KW-0732">Signal</keyword>
<proteinExistence type="predicted"/>
<dbReference type="InterPro" id="IPR054363">
    <property type="entry name" value="GH95_cat"/>
</dbReference>
<gene>
    <name evidence="4" type="primary">afcA</name>
    <name evidence="4" type="ORF">LSUE1_G001530</name>
</gene>
<evidence type="ECO:0000259" key="2">
    <source>
        <dbReference type="Pfam" id="PF14498"/>
    </source>
</evidence>
<accession>A0A8T9CET1</accession>
<dbReference type="PANTHER" id="PTHR31084">
    <property type="entry name" value="ALPHA-L-FUCOSIDASE 2"/>
    <property type="match status" value="1"/>
</dbReference>
<evidence type="ECO:0000313" key="5">
    <source>
        <dbReference type="Proteomes" id="UP000469558"/>
    </source>
</evidence>
<dbReference type="Pfam" id="PF22124">
    <property type="entry name" value="Glyco_hydro_95_cat"/>
    <property type="match status" value="1"/>
</dbReference>
<name>A0A8T9CET1_9HELO</name>